<dbReference type="AlphaFoldDB" id="A0A1H4F9Q9"/>
<name>A0A1H4F9Q9_9BACT</name>
<evidence type="ECO:0008006" key="3">
    <source>
        <dbReference type="Google" id="ProtNLM"/>
    </source>
</evidence>
<dbReference type="STRING" id="408074.SAMN05660909_04227"/>
<dbReference type="PROSITE" id="PS00018">
    <property type="entry name" value="EF_HAND_1"/>
    <property type="match status" value="1"/>
</dbReference>
<organism evidence="1 2">
    <name type="scientific">Chitinophaga terrae</name>
    <name type="common">ex Kim and Jung 2007</name>
    <dbReference type="NCBI Taxonomy" id="408074"/>
    <lineage>
        <taxon>Bacteria</taxon>
        <taxon>Pseudomonadati</taxon>
        <taxon>Bacteroidota</taxon>
        <taxon>Chitinophagia</taxon>
        <taxon>Chitinophagales</taxon>
        <taxon>Chitinophagaceae</taxon>
        <taxon>Chitinophaga</taxon>
    </lineage>
</organism>
<dbReference type="Proteomes" id="UP000199656">
    <property type="component" value="Unassembled WGS sequence"/>
</dbReference>
<proteinExistence type="predicted"/>
<keyword evidence="2" id="KW-1185">Reference proteome</keyword>
<dbReference type="OrthoDB" id="982085at2"/>
<evidence type="ECO:0000313" key="2">
    <source>
        <dbReference type="Proteomes" id="UP000199656"/>
    </source>
</evidence>
<dbReference type="EMBL" id="FNRL01000023">
    <property type="protein sequence ID" value="SEA93548.1"/>
    <property type="molecule type" value="Genomic_DNA"/>
</dbReference>
<sequence length="196" mass="19899">MLDQLLDLVREHAQTTVVNNEAVPNSQNEAIVGAAATSITGGLQQALANGQASEVLALFNGNDTAASNGVVSNISNNFLGTLLEKFHLDKGVAQQITASLIPTVLGSLVHKTNDPSNNQFSLDGILNSLTGGAASGINLQGILGGLSGGLDKNGDGKVNLDDLTSLLSNGAKQQQEGNAKGGLEEGLGGVLKNLFG</sequence>
<dbReference type="RefSeq" id="WP_139170328.1">
    <property type="nucleotide sequence ID" value="NZ_BKAT01000042.1"/>
</dbReference>
<reference evidence="2" key="1">
    <citation type="submission" date="2016-10" db="EMBL/GenBank/DDBJ databases">
        <authorList>
            <person name="Varghese N."/>
            <person name="Submissions S."/>
        </authorList>
    </citation>
    <scope>NUCLEOTIDE SEQUENCE [LARGE SCALE GENOMIC DNA]</scope>
    <source>
        <strain evidence="2">DSM 23920</strain>
    </source>
</reference>
<dbReference type="InterPro" id="IPR018247">
    <property type="entry name" value="EF_Hand_1_Ca_BS"/>
</dbReference>
<protein>
    <recommendedName>
        <fullName evidence="3">EF-hand domain-containing protein</fullName>
    </recommendedName>
</protein>
<evidence type="ECO:0000313" key="1">
    <source>
        <dbReference type="EMBL" id="SEA93548.1"/>
    </source>
</evidence>
<gene>
    <name evidence="1" type="ORF">SAMN05660909_04227</name>
</gene>
<accession>A0A1H4F9Q9</accession>